<dbReference type="GO" id="GO:0022857">
    <property type="term" value="F:transmembrane transporter activity"/>
    <property type="evidence" value="ECO:0007669"/>
    <property type="project" value="TreeGrafter"/>
</dbReference>
<dbReference type="RefSeq" id="WP_127735407.1">
    <property type="nucleotide sequence ID" value="NZ_RZTZ01000001.1"/>
</dbReference>
<evidence type="ECO:0000256" key="4">
    <source>
        <dbReference type="ARBA" id="ARBA00022989"/>
    </source>
</evidence>
<evidence type="ECO:0000259" key="8">
    <source>
        <dbReference type="Pfam" id="PF02687"/>
    </source>
</evidence>
<evidence type="ECO:0000313" key="11">
    <source>
        <dbReference type="Proteomes" id="UP000288024"/>
    </source>
</evidence>
<name>A0A3S2TWL7_9BACI</name>
<dbReference type="EMBL" id="RZTZ01000001">
    <property type="protein sequence ID" value="RVT67392.1"/>
    <property type="molecule type" value="Genomic_DNA"/>
</dbReference>
<feature type="domain" description="ABC3 transporter permease C-terminal" evidence="8">
    <location>
        <begin position="738"/>
        <end position="854"/>
    </location>
</feature>
<feature type="transmembrane region" description="Helical" evidence="7">
    <location>
        <begin position="459"/>
        <end position="479"/>
    </location>
</feature>
<protein>
    <submittedName>
        <fullName evidence="10">ABC transporter permease</fullName>
    </submittedName>
</protein>
<evidence type="ECO:0000256" key="5">
    <source>
        <dbReference type="ARBA" id="ARBA00023136"/>
    </source>
</evidence>
<dbReference type="InterPro" id="IPR025857">
    <property type="entry name" value="MacB_PCD"/>
</dbReference>
<dbReference type="PANTHER" id="PTHR30572">
    <property type="entry name" value="MEMBRANE COMPONENT OF TRANSPORTER-RELATED"/>
    <property type="match status" value="1"/>
</dbReference>
<gene>
    <name evidence="10" type="ORF">EM808_02635</name>
</gene>
<feature type="transmembrane region" description="Helical" evidence="7">
    <location>
        <begin position="334"/>
        <end position="364"/>
    </location>
</feature>
<sequence length="863" mass="96322">MNIIQKLTIRHLKENKRRTIVTIIGVIISTAMIMAVATLGVSFLDLSIRQSISTDGEWHLKYKDVNQDQIAEIEKDDATKELFLSKDLGYSKIKDATNIYKPYIFYKAFNEAGFNAFHIKMEDGRLPENPNELILSKSIVEEYASYKIGDKITVDIGKRVDRENSEGEELTQQLSVVTDEEGNLKEELADTAQKTFTIVGIMENPSWAYTWEAGYTALSYVDFTTISNKDTADAVVVLNKVNGSIFDHAEGLAKQINTKQITYNDELLRYYGVTDNDSLRTTLYASGAVIVAVIIIGSIALIYNAFAISVSERARHLGMLSSVGATKKQKRNAVFFEGMVIGAISIPIGILAGIGGIGATFIFLNSFIEGALGVSQKLELVVTPYSVLIAIVVSVFTIFISAFLPARKASKISAIDAIRQTQDVKLTGKAVKTSKLVRKLFGIEAEIGLKNLKRHKRRYHATVFSLVISIVLFLAVAFFTSNIKKSLELSQENVSFDIQVYSSGFMQPSDYIPLTKLSYVEDSTILRESYMLSTWVKESAIADELKVMVADDKSLLKNGEFQYTAHLVGLDEASFKEYAKEAGVSLDSFTDDNNPMGILIDKISYQDYDTRKFIETTTVHAKKGDNFELHYSDGENDTTISKVGIAGMTTKLPLGMNTAGVGSIDIIVSDKTFSQLTNNEKTKNFFDTSLYLNSSNPLATQKELEDVKTSNMYIYNVYQNKQENEQMLLFMSVFTYGFIILISLISVANIFNTISTSIALRKREFAMLRSVGMTPKGFNKMLQYESMFYGLKALLYGLPLSIAVMVLLYFSIRQTFEYGFALPWMSMLFSIIAIFVIVGLAMMYATVKIKKENIIDGLKQENI</sequence>
<feature type="domain" description="MacB-like periplasmic core" evidence="9">
    <location>
        <begin position="19"/>
        <end position="227"/>
    </location>
</feature>
<feature type="transmembrane region" description="Helical" evidence="7">
    <location>
        <begin position="824"/>
        <end position="845"/>
    </location>
</feature>
<dbReference type="PANTHER" id="PTHR30572:SF4">
    <property type="entry name" value="ABC TRANSPORTER PERMEASE YTRF"/>
    <property type="match status" value="1"/>
</dbReference>
<keyword evidence="2" id="KW-1003">Cell membrane</keyword>
<accession>A0A3S2TWL7</accession>
<evidence type="ECO:0000256" key="7">
    <source>
        <dbReference type="SAM" id="Phobius"/>
    </source>
</evidence>
<comment type="caution">
    <text evidence="10">The sequence shown here is derived from an EMBL/GenBank/DDBJ whole genome shotgun (WGS) entry which is preliminary data.</text>
</comment>
<dbReference type="AlphaFoldDB" id="A0A3S2TWL7"/>
<feature type="transmembrane region" description="Helical" evidence="7">
    <location>
        <begin position="384"/>
        <end position="404"/>
    </location>
</feature>
<keyword evidence="5 7" id="KW-0472">Membrane</keyword>
<dbReference type="Pfam" id="PF12704">
    <property type="entry name" value="MacB_PCD"/>
    <property type="match status" value="1"/>
</dbReference>
<feature type="domain" description="ABC3 transporter permease C-terminal" evidence="8">
    <location>
        <begin position="289"/>
        <end position="413"/>
    </location>
</feature>
<evidence type="ECO:0000256" key="3">
    <source>
        <dbReference type="ARBA" id="ARBA00022692"/>
    </source>
</evidence>
<reference evidence="10 11" key="1">
    <citation type="submission" date="2019-01" db="EMBL/GenBank/DDBJ databases">
        <title>Bacillus sp. M5HDSG1-1, whole genome shotgun sequence.</title>
        <authorList>
            <person name="Tuo L."/>
        </authorList>
    </citation>
    <scope>NUCLEOTIDE SEQUENCE [LARGE SCALE GENOMIC DNA]</scope>
    <source>
        <strain evidence="10 11">M5HDSG1-1</strain>
    </source>
</reference>
<dbReference type="GO" id="GO:0005886">
    <property type="term" value="C:plasma membrane"/>
    <property type="evidence" value="ECO:0007669"/>
    <property type="project" value="UniProtKB-SubCell"/>
</dbReference>
<evidence type="ECO:0000256" key="1">
    <source>
        <dbReference type="ARBA" id="ARBA00004651"/>
    </source>
</evidence>
<evidence type="ECO:0000259" key="9">
    <source>
        <dbReference type="Pfam" id="PF12704"/>
    </source>
</evidence>
<dbReference type="InterPro" id="IPR050250">
    <property type="entry name" value="Macrolide_Exporter_MacB"/>
</dbReference>
<keyword evidence="4 7" id="KW-1133">Transmembrane helix</keyword>
<comment type="subcellular location">
    <subcellularLocation>
        <location evidence="1">Cell membrane</location>
        <topology evidence="1">Multi-pass membrane protein</topology>
    </subcellularLocation>
</comment>
<evidence type="ECO:0000256" key="2">
    <source>
        <dbReference type="ARBA" id="ARBA00022475"/>
    </source>
</evidence>
<dbReference type="Proteomes" id="UP000288024">
    <property type="component" value="Unassembled WGS sequence"/>
</dbReference>
<evidence type="ECO:0000313" key="10">
    <source>
        <dbReference type="EMBL" id="RVT67392.1"/>
    </source>
</evidence>
<feature type="transmembrane region" description="Helical" evidence="7">
    <location>
        <begin position="283"/>
        <end position="306"/>
    </location>
</feature>
<proteinExistence type="inferred from homology"/>
<evidence type="ECO:0000256" key="6">
    <source>
        <dbReference type="ARBA" id="ARBA00038076"/>
    </source>
</evidence>
<dbReference type="Pfam" id="PF02687">
    <property type="entry name" value="FtsX"/>
    <property type="match status" value="2"/>
</dbReference>
<keyword evidence="11" id="KW-1185">Reference proteome</keyword>
<feature type="transmembrane region" description="Helical" evidence="7">
    <location>
        <begin position="727"/>
        <end position="751"/>
    </location>
</feature>
<keyword evidence="3 7" id="KW-0812">Transmembrane</keyword>
<organism evidence="10 11">
    <name type="scientific">Niallia taxi</name>
    <dbReference type="NCBI Taxonomy" id="2499688"/>
    <lineage>
        <taxon>Bacteria</taxon>
        <taxon>Bacillati</taxon>
        <taxon>Bacillota</taxon>
        <taxon>Bacilli</taxon>
        <taxon>Bacillales</taxon>
        <taxon>Bacillaceae</taxon>
        <taxon>Niallia</taxon>
    </lineage>
</organism>
<comment type="similarity">
    <text evidence="6">Belongs to the ABC-4 integral membrane protein family.</text>
</comment>
<feature type="transmembrane region" description="Helical" evidence="7">
    <location>
        <begin position="20"/>
        <end position="44"/>
    </location>
</feature>
<dbReference type="InterPro" id="IPR003838">
    <property type="entry name" value="ABC3_permease_C"/>
</dbReference>
<feature type="transmembrane region" description="Helical" evidence="7">
    <location>
        <begin position="793"/>
        <end position="812"/>
    </location>
</feature>